<feature type="region of interest" description="Disordered" evidence="5">
    <location>
        <begin position="2093"/>
        <end position="2120"/>
    </location>
</feature>
<dbReference type="Proteomes" id="UP000699462">
    <property type="component" value="Unassembled WGS sequence"/>
</dbReference>
<feature type="region of interest" description="Disordered" evidence="5">
    <location>
        <begin position="1503"/>
        <end position="1557"/>
    </location>
</feature>
<evidence type="ECO:0000259" key="6">
    <source>
        <dbReference type="PROSITE" id="PS50280"/>
    </source>
</evidence>
<dbReference type="Gene3D" id="2.170.270.10">
    <property type="entry name" value="SET domain"/>
    <property type="match status" value="1"/>
</dbReference>
<keyword evidence="3" id="KW-0862">Zinc</keyword>
<feature type="region of interest" description="Disordered" evidence="5">
    <location>
        <begin position="1596"/>
        <end position="1615"/>
    </location>
</feature>
<gene>
    <name evidence="7" type="ORF">P879_05047</name>
</gene>
<dbReference type="PANTHER" id="PTHR46462">
    <property type="entry name" value="UPSET, ISOFORM A"/>
    <property type="match status" value="1"/>
</dbReference>
<dbReference type="SMART" id="SM00249">
    <property type="entry name" value="PHD"/>
    <property type="match status" value="1"/>
</dbReference>
<feature type="compositionally biased region" description="Basic and acidic residues" evidence="5">
    <location>
        <begin position="1092"/>
        <end position="1123"/>
    </location>
</feature>
<organism evidence="7 8">
    <name type="scientific">Paragonimus westermani</name>
    <dbReference type="NCBI Taxonomy" id="34504"/>
    <lineage>
        <taxon>Eukaryota</taxon>
        <taxon>Metazoa</taxon>
        <taxon>Spiralia</taxon>
        <taxon>Lophotrochozoa</taxon>
        <taxon>Platyhelminthes</taxon>
        <taxon>Trematoda</taxon>
        <taxon>Digenea</taxon>
        <taxon>Plagiorchiida</taxon>
        <taxon>Troglotremata</taxon>
        <taxon>Troglotrematidae</taxon>
        <taxon>Paragonimus</taxon>
    </lineage>
</organism>
<dbReference type="GO" id="GO:0070210">
    <property type="term" value="C:Rpd3L-Expanded complex"/>
    <property type="evidence" value="ECO:0007669"/>
    <property type="project" value="TreeGrafter"/>
</dbReference>
<dbReference type="PANTHER" id="PTHR46462:SF3">
    <property type="entry name" value="UPSET, ISOFORM A"/>
    <property type="match status" value="1"/>
</dbReference>
<dbReference type="GO" id="GO:0006355">
    <property type="term" value="P:regulation of DNA-templated transcription"/>
    <property type="evidence" value="ECO:0007669"/>
    <property type="project" value="TreeGrafter"/>
</dbReference>
<feature type="compositionally biased region" description="Low complexity" evidence="5">
    <location>
        <begin position="1537"/>
        <end position="1553"/>
    </location>
</feature>
<dbReference type="InterPro" id="IPR011011">
    <property type="entry name" value="Znf_FYVE_PHD"/>
</dbReference>
<dbReference type="OrthoDB" id="1928087at2759"/>
<dbReference type="SUPFAM" id="SSF82199">
    <property type="entry name" value="SET domain"/>
    <property type="match status" value="1"/>
</dbReference>
<keyword evidence="8" id="KW-1185">Reference proteome</keyword>
<feature type="compositionally biased region" description="Polar residues" evidence="5">
    <location>
        <begin position="2098"/>
        <end position="2114"/>
    </location>
</feature>
<feature type="region of interest" description="Disordered" evidence="5">
    <location>
        <begin position="450"/>
        <end position="478"/>
    </location>
</feature>
<evidence type="ECO:0000313" key="8">
    <source>
        <dbReference type="Proteomes" id="UP000699462"/>
    </source>
</evidence>
<dbReference type="GO" id="GO:0006325">
    <property type="term" value="P:chromatin organization"/>
    <property type="evidence" value="ECO:0007669"/>
    <property type="project" value="UniProtKB-KW"/>
</dbReference>
<feature type="compositionally biased region" description="Pro residues" evidence="5">
    <location>
        <begin position="1989"/>
        <end position="2002"/>
    </location>
</feature>
<feature type="compositionally biased region" description="Polar residues" evidence="5">
    <location>
        <begin position="1074"/>
        <end position="1091"/>
    </location>
</feature>
<evidence type="ECO:0000256" key="5">
    <source>
        <dbReference type="SAM" id="MobiDB-lite"/>
    </source>
</evidence>
<feature type="region of interest" description="Disordered" evidence="5">
    <location>
        <begin position="1822"/>
        <end position="1849"/>
    </location>
</feature>
<feature type="region of interest" description="Disordered" evidence="5">
    <location>
        <begin position="1964"/>
        <end position="2003"/>
    </location>
</feature>
<dbReference type="GO" id="GO:0034967">
    <property type="term" value="C:Set3 complex"/>
    <property type="evidence" value="ECO:0007669"/>
    <property type="project" value="TreeGrafter"/>
</dbReference>
<feature type="region of interest" description="Disordered" evidence="5">
    <location>
        <begin position="895"/>
        <end position="941"/>
    </location>
</feature>
<feature type="region of interest" description="Disordered" evidence="5">
    <location>
        <begin position="1047"/>
        <end position="1140"/>
    </location>
</feature>
<dbReference type="EMBL" id="JTDF01021203">
    <property type="protein sequence ID" value="KAF8562149.1"/>
    <property type="molecule type" value="Genomic_DNA"/>
</dbReference>
<feature type="region of interest" description="Disordered" evidence="5">
    <location>
        <begin position="567"/>
        <end position="592"/>
    </location>
</feature>
<feature type="domain" description="SET" evidence="6">
    <location>
        <begin position="628"/>
        <end position="756"/>
    </location>
</feature>
<feature type="compositionally biased region" description="Polar residues" evidence="5">
    <location>
        <begin position="16"/>
        <end position="28"/>
    </location>
</feature>
<dbReference type="InterPro" id="IPR046341">
    <property type="entry name" value="SET_dom_sf"/>
</dbReference>
<keyword evidence="1" id="KW-0479">Metal-binding</keyword>
<evidence type="ECO:0000256" key="1">
    <source>
        <dbReference type="ARBA" id="ARBA00022723"/>
    </source>
</evidence>
<dbReference type="InterPro" id="IPR001965">
    <property type="entry name" value="Znf_PHD"/>
</dbReference>
<evidence type="ECO:0000256" key="3">
    <source>
        <dbReference type="ARBA" id="ARBA00022833"/>
    </source>
</evidence>
<feature type="region of interest" description="Disordered" evidence="5">
    <location>
        <begin position="16"/>
        <end position="37"/>
    </location>
</feature>
<dbReference type="PROSITE" id="PS50280">
    <property type="entry name" value="SET"/>
    <property type="match status" value="1"/>
</dbReference>
<keyword evidence="4" id="KW-0156">Chromatin regulator</keyword>
<dbReference type="Pfam" id="PF20826">
    <property type="entry name" value="PHD_5"/>
    <property type="match status" value="1"/>
</dbReference>
<comment type="caution">
    <text evidence="7">The sequence shown here is derived from an EMBL/GenBank/DDBJ whole genome shotgun (WGS) entry which is preliminary data.</text>
</comment>
<feature type="compositionally biased region" description="Polar residues" evidence="5">
    <location>
        <begin position="2018"/>
        <end position="2027"/>
    </location>
</feature>
<name>A0A8T0D2P4_9TREM</name>
<feature type="compositionally biased region" description="Polar residues" evidence="5">
    <location>
        <begin position="1321"/>
        <end position="1337"/>
    </location>
</feature>
<feature type="region of interest" description="Disordered" evidence="5">
    <location>
        <begin position="1160"/>
        <end position="1188"/>
    </location>
</feature>
<dbReference type="Gene3D" id="3.30.40.10">
    <property type="entry name" value="Zinc/RING finger domain, C3HC4 (zinc finger)"/>
    <property type="match status" value="1"/>
</dbReference>
<protein>
    <recommendedName>
        <fullName evidence="6">SET domain-containing protein</fullName>
    </recommendedName>
</protein>
<feature type="region of interest" description="Disordered" evidence="5">
    <location>
        <begin position="1285"/>
        <end position="1342"/>
    </location>
</feature>
<reference evidence="7 8" key="1">
    <citation type="submission" date="2019-07" db="EMBL/GenBank/DDBJ databases">
        <title>Annotation for the trematode Paragonimus westermani.</title>
        <authorList>
            <person name="Choi Y.-J."/>
        </authorList>
    </citation>
    <scope>NUCLEOTIDE SEQUENCE [LARGE SCALE GENOMIC DNA]</scope>
    <source>
        <strain evidence="7">180907_Pwestermani</strain>
    </source>
</reference>
<feature type="region of interest" description="Disordered" evidence="5">
    <location>
        <begin position="2018"/>
        <end position="2040"/>
    </location>
</feature>
<feature type="compositionally biased region" description="Low complexity" evidence="5">
    <location>
        <begin position="572"/>
        <end position="587"/>
    </location>
</feature>
<dbReference type="SUPFAM" id="SSF57903">
    <property type="entry name" value="FYVE/PHD zinc finger"/>
    <property type="match status" value="1"/>
</dbReference>
<feature type="compositionally biased region" description="Basic and acidic residues" evidence="5">
    <location>
        <begin position="1828"/>
        <end position="1837"/>
    </location>
</feature>
<dbReference type="InterPro" id="IPR013083">
    <property type="entry name" value="Znf_RING/FYVE/PHD"/>
</dbReference>
<dbReference type="GO" id="GO:0008270">
    <property type="term" value="F:zinc ion binding"/>
    <property type="evidence" value="ECO:0007669"/>
    <property type="project" value="UniProtKB-KW"/>
</dbReference>
<evidence type="ECO:0000313" key="7">
    <source>
        <dbReference type="EMBL" id="KAF8562149.1"/>
    </source>
</evidence>
<proteinExistence type="predicted"/>
<dbReference type="CDD" id="cd10529">
    <property type="entry name" value="SET_SETD5-like"/>
    <property type="match status" value="1"/>
</dbReference>
<dbReference type="SMART" id="SM00317">
    <property type="entry name" value="SET"/>
    <property type="match status" value="1"/>
</dbReference>
<evidence type="ECO:0000256" key="2">
    <source>
        <dbReference type="ARBA" id="ARBA00022771"/>
    </source>
</evidence>
<dbReference type="Pfam" id="PF00856">
    <property type="entry name" value="SET"/>
    <property type="match status" value="1"/>
</dbReference>
<sequence length="2241" mass="247680">MDSLISHSNRHTLEFSSTLNGRQLNGLSPTEPDPILEDTPDIPDETDEIDYTVHPPEVGQNVLVNEVGSEVALCTTPQKQKRVLCSFSSQNLPDGSDSDDYPFEAITYGGESIGCVGLPYNDHNYTSEETPPKVTQDDDRLSLLAKLALAKDETPASKPSVPLRKPPGQHGVGLIITSDEFTPPNPCFKQPTTSSSHSSTLAVQPVKSSSNNCAQENHSFVTSRNSSLITANSRIASVGGRAFVLASTPNGVSPTLQVHRISSSLTPHIVLRTGVPALQISTTAPRITSSGSSDLTGGVRCVCGYTHSDGILVQCENCKTWQHSECISPANDARVPASHICDQCNPRLKQASLTATVQRHKLTSFTANTNANIRISRTSALGVCSNPGRILVKTTAHGNSAPRPVHLCLPTPSTTLTLTESANQNEITVLASTADVGSGNTRYLNLIPQPTSLPSHTVQPVRSSKRKQDLTLSGSSGLECVSNSATADELDELTSMLNPYMPDSQNASFVDDFVTSSVSNGYQQNSVVTPITSTANQIAQTTGSSLHRLLMHDREQLSFSHLDVVDETQQASPPSSTMSSDSLLSPTQTDTYEETPGIRLSARFYHKLQGLFSGSSTTLMENALYNKEDVPYKLSCLKRCQGLVASEDLHPRDAIVEYRGLCMLLSEYNELHDYRKHYNPFVLFYKNWPKLALCVDARKFGNEARFIRRSCTPNCEVRHFLSNRGDVGSGTNPRIQLVLFATRPITRSTELTLPFDFDYTTCRYLVKCACARKACPVARWFRQASQPDDGRTSIISHSVGSSASSLLYTRKLPYHSRGSGPGSRPRGWFATTVQDSYSDILSDEYEVERHRTGSTCIDDRLDAEDVHSVSRLRPHRTFRRVSHVSDNNNTCKFNGVGKSIRSRGRSRGGRQRGARRPNTMPKGRGLFSKVASRGRPPGQNRQLTYIQQRRSGYFRGRTRKNLNLPSKSIKVDQGSLLNNSRDRTNLGAETNVFRDSPLARQPEDRVRNAHRVNLYRRFSATTSDQEDLDLDTEPECSADVENITFAPRSSPDLLDSELKSLSGFRPKPTKSVLDENSSFSNSNKTAMQVEQDSPKMSKSDKPSPRANNEQRGRWRHGSSREVHNPSSRKIMHARSEEKKKSREEIWMAEVLRRIERMEKKEQQSKMRSASSEVHAVPPEPSVLTEESTTASIPDCLVSINTETERDLIVDGCSDDTGQKLDEDNIREQCSANLNETDSKVSSTSDPLPAPTTGLSPGLFKCDHMLASLSPCAKVDGEPVLFPVVNDCPEKPGDENSPTASTGSLDDHKPISRSLRRRRRSQTALLSDGLSSGLTAEQSETREDRWLKSQLRRIAELEINQSARQSVSEILGTTRDSPTFPCRESSANKTCSSNGVNMALKEVSTTDVADGFSDGSVVAPTALHEFTSEQPSTIMETNNNRRHEPAVSFMKEKHFKVARTTIDVPRCGSHKSSDSQLEQQHFLNSSEADCELIVYRTQEKDPMAKFSRSRSVDLSAPIRATTQDNTPPPTAVEPNDMTGSTSTSIRTGSSTHSTPRPTKKRWLCQALMEKDNDSLVSGLPTLMDTGLFDRITDGQFSNPEDQRNAQSTISSTPSSVCPVNPKKRIISQFSGLNEEMASSNVILENPSAEHVDAGVDSLGNTSRSSTCLADSEEVTSTCICPVDVTNCHSTPLPPKKATVKQQTEEMRKVRVSLSEYRRRRGLLSNNAPAGTLTKVVGETEQRSILNDDSLVLKNLEINLPPTSLSPNKLLDEIPKMYSELRLPEKTTTRKSDVFCPTTAAACLTSKTGHSTCSNRPFDELTGKSVTSVVEDRTEEHGPRTPSEPPDDEDFESIEAVYVKRRGKPLLTNITEESEVDFGESCLHRSSRSCGSRRSLTSAYEEFSSTIKVCDRGDIPLSSNDAVLKVDCLHADHISPSLRDFLPRFPKHRKFSGDVTLDDCSADRGIDPTRLRTSPLSVDVGSSVKDKPSSPLIPPPPPPPPPMLPYTSNMLVDLTSTRTKTEPVLSSTSYHRHSGSKLSHMDAVDNPSTLDYFIKRDQEIRHWQQLRSMKWERKRSTSKHHSFQVAPVGSERRSFIFPPTMTSSKQATTTSDSSGRNLPGFTGHPLDVEKTLCRLYDCLRSQIDRTKPVLTSRVWDELRRVPRRNWAGVPLRLHSSDPLTTIPSYCAELQLVVTCRGCWCSTEFLRAFLYSLFVPHHSLPMSFSSFSAHYLYLFLRFICSEVT</sequence>
<dbReference type="InterPro" id="IPR001214">
    <property type="entry name" value="SET_dom"/>
</dbReference>
<keyword evidence="2" id="KW-0863">Zinc-finger</keyword>
<feature type="compositionally biased region" description="Basic residues" evidence="5">
    <location>
        <begin position="900"/>
        <end position="915"/>
    </location>
</feature>
<evidence type="ECO:0000256" key="4">
    <source>
        <dbReference type="ARBA" id="ARBA00022853"/>
    </source>
</evidence>
<accession>A0A8T0D2P4</accession>
<feature type="compositionally biased region" description="Polar residues" evidence="5">
    <location>
        <begin position="450"/>
        <end position="462"/>
    </location>
</feature>